<keyword evidence="2" id="KW-0812">Transmembrane</keyword>
<evidence type="ECO:0000256" key="1">
    <source>
        <dbReference type="ARBA" id="ARBA00004370"/>
    </source>
</evidence>
<feature type="non-terminal residue" evidence="5">
    <location>
        <position position="113"/>
    </location>
</feature>
<reference evidence="5" key="1">
    <citation type="journal article" date="2021" name="Cell">
        <title>Tracing the genetic footprints of vertebrate landing in non-teleost ray-finned fishes.</title>
        <authorList>
            <person name="Bi X."/>
            <person name="Wang K."/>
            <person name="Yang L."/>
            <person name="Pan H."/>
            <person name="Jiang H."/>
            <person name="Wei Q."/>
            <person name="Fang M."/>
            <person name="Yu H."/>
            <person name="Zhu C."/>
            <person name="Cai Y."/>
            <person name="He Y."/>
            <person name="Gan X."/>
            <person name="Zeng H."/>
            <person name="Yu D."/>
            <person name="Zhu Y."/>
            <person name="Jiang H."/>
            <person name="Qiu Q."/>
            <person name="Yang H."/>
            <person name="Zhang Y.E."/>
            <person name="Wang W."/>
            <person name="Zhu M."/>
            <person name="He S."/>
            <person name="Zhang G."/>
        </authorList>
    </citation>
    <scope>NUCLEOTIDE SEQUENCE</scope>
    <source>
        <strain evidence="5">Allg_001</strain>
    </source>
</reference>
<name>A0A8J7NFE1_ATRSP</name>
<dbReference type="InterPro" id="IPR007110">
    <property type="entry name" value="Ig-like_dom"/>
</dbReference>
<sequence>GAAITVQCQYDTRFQTDVKFWCRGYDVRSCEIIAQTNRSQLSKDKRISITDNNGLGLLSITINKLRKEDEGFYWCGIARDETSMKHRLQISVTAGKQQGQDKIKVIKRMLAFN</sequence>
<dbReference type="GO" id="GO:0005886">
    <property type="term" value="C:plasma membrane"/>
    <property type="evidence" value="ECO:0007669"/>
    <property type="project" value="TreeGrafter"/>
</dbReference>
<evidence type="ECO:0000256" key="3">
    <source>
        <dbReference type="ARBA" id="ARBA00023136"/>
    </source>
</evidence>
<dbReference type="Gene3D" id="2.60.40.10">
    <property type="entry name" value="Immunoglobulins"/>
    <property type="match status" value="1"/>
</dbReference>
<dbReference type="InterPro" id="IPR013106">
    <property type="entry name" value="Ig_V-set"/>
</dbReference>
<proteinExistence type="predicted"/>
<dbReference type="InterPro" id="IPR050671">
    <property type="entry name" value="CD300_family_receptors"/>
</dbReference>
<comment type="caution">
    <text evidence="5">The sequence shown here is derived from an EMBL/GenBank/DDBJ whole genome shotgun (WGS) entry which is preliminary data.</text>
</comment>
<dbReference type="Pfam" id="PF07686">
    <property type="entry name" value="V-set"/>
    <property type="match status" value="1"/>
</dbReference>
<evidence type="ECO:0000313" key="5">
    <source>
        <dbReference type="EMBL" id="MBN3312441.1"/>
    </source>
</evidence>
<protein>
    <submittedName>
        <fullName evidence="5">CLM5 protein</fullName>
    </submittedName>
</protein>
<dbReference type="CDD" id="cd05716">
    <property type="entry name" value="IgV_pIgR_like"/>
    <property type="match status" value="1"/>
</dbReference>
<dbReference type="SUPFAM" id="SSF48726">
    <property type="entry name" value="Immunoglobulin"/>
    <property type="match status" value="1"/>
</dbReference>
<dbReference type="PANTHER" id="PTHR11860">
    <property type="entry name" value="POLYMERIC-IMMUNOGLOBULIN RECEPTOR"/>
    <property type="match status" value="1"/>
</dbReference>
<dbReference type="InterPro" id="IPR036179">
    <property type="entry name" value="Ig-like_dom_sf"/>
</dbReference>
<dbReference type="Proteomes" id="UP000736164">
    <property type="component" value="Unassembled WGS sequence"/>
</dbReference>
<keyword evidence="3" id="KW-0472">Membrane</keyword>
<keyword evidence="6" id="KW-1185">Reference proteome</keyword>
<feature type="non-terminal residue" evidence="5">
    <location>
        <position position="1"/>
    </location>
</feature>
<gene>
    <name evidence="5" type="primary">Cd300ld_0</name>
    <name evidence="5" type="ORF">GTO95_0015649</name>
</gene>
<dbReference type="InterPro" id="IPR013783">
    <property type="entry name" value="Ig-like_fold"/>
</dbReference>
<dbReference type="GO" id="GO:0004888">
    <property type="term" value="F:transmembrane signaling receptor activity"/>
    <property type="evidence" value="ECO:0007669"/>
    <property type="project" value="TreeGrafter"/>
</dbReference>
<evidence type="ECO:0000313" key="6">
    <source>
        <dbReference type="Proteomes" id="UP000736164"/>
    </source>
</evidence>
<accession>A0A8J7NFE1</accession>
<dbReference type="PANTHER" id="PTHR11860:SF87">
    <property type="entry name" value="CMRF35-LIKE MOLECULE 8"/>
    <property type="match status" value="1"/>
</dbReference>
<dbReference type="EMBL" id="JAAWVO010005441">
    <property type="protein sequence ID" value="MBN3312441.1"/>
    <property type="molecule type" value="Genomic_DNA"/>
</dbReference>
<dbReference type="AlphaFoldDB" id="A0A8J7NFE1"/>
<dbReference type="PROSITE" id="PS50835">
    <property type="entry name" value="IG_LIKE"/>
    <property type="match status" value="1"/>
</dbReference>
<comment type="subcellular location">
    <subcellularLocation>
        <location evidence="1">Membrane</location>
    </subcellularLocation>
</comment>
<evidence type="ECO:0000259" key="4">
    <source>
        <dbReference type="PROSITE" id="PS50835"/>
    </source>
</evidence>
<organism evidence="5 6">
    <name type="scientific">Atractosteus spatula</name>
    <name type="common">Alligator gar</name>
    <name type="synonym">Lepisosteus spatula</name>
    <dbReference type="NCBI Taxonomy" id="7917"/>
    <lineage>
        <taxon>Eukaryota</taxon>
        <taxon>Metazoa</taxon>
        <taxon>Chordata</taxon>
        <taxon>Craniata</taxon>
        <taxon>Vertebrata</taxon>
        <taxon>Euteleostomi</taxon>
        <taxon>Actinopterygii</taxon>
        <taxon>Neopterygii</taxon>
        <taxon>Holostei</taxon>
        <taxon>Semionotiformes</taxon>
        <taxon>Lepisosteidae</taxon>
        <taxon>Atractosteus</taxon>
    </lineage>
</organism>
<feature type="domain" description="Ig-like" evidence="4">
    <location>
        <begin position="1"/>
        <end position="91"/>
    </location>
</feature>
<evidence type="ECO:0000256" key="2">
    <source>
        <dbReference type="ARBA" id="ARBA00022692"/>
    </source>
</evidence>